<dbReference type="PANTHER" id="PTHR14030">
    <property type="entry name" value="MITOTIC CHECKPOINT SERINE/THREONINE-PROTEIN KINASE BUB1"/>
    <property type="match status" value="1"/>
</dbReference>
<keyword evidence="7" id="KW-1185">Reference proteome</keyword>
<dbReference type="PANTHER" id="PTHR14030:SF4">
    <property type="entry name" value="BUB1 KINASE, ISOFORM A-RELATED"/>
    <property type="match status" value="1"/>
</dbReference>
<dbReference type="GO" id="GO:0051754">
    <property type="term" value="P:meiotic sister chromatid cohesion, centromeric"/>
    <property type="evidence" value="ECO:0007669"/>
    <property type="project" value="TreeGrafter"/>
</dbReference>
<dbReference type="EMBL" id="VXIV02002212">
    <property type="protein sequence ID" value="KAF6026754.1"/>
    <property type="molecule type" value="Genomic_DNA"/>
</dbReference>
<proteinExistence type="predicted"/>
<comment type="caution">
    <text evidence="6">The sequence shown here is derived from an EMBL/GenBank/DDBJ whole genome shotgun (WGS) entry which is preliminary data.</text>
</comment>
<keyword evidence="4" id="KW-0137">Centromere</keyword>
<evidence type="ECO:0000259" key="5">
    <source>
        <dbReference type="PROSITE" id="PS50011"/>
    </source>
</evidence>
<sequence length="302" mass="33169">MRTCSDSQPTEHLTSVDGQQTSVAVVGAADEQGEHHLDIVREESGEIAAGADDMVKSDLMFQRMTPVVDTTFYQPPELTDAMLNTTVFIDPSNPFSESVQAKVLRKVDITSYENVEVRKDAMPKLKVGSQVTVSNLTVKLMSKLGVGGFAVAYKAIVTSADRSTSLGKFSMCNTLDSTAFSESDDVCVKAQKPSCPWELYVCKELRQRVSCMDEDIERDIGSKLMDITHSVFFSDGSLMVNELVPLGSLLNLVNSMKANSCKIPESLVMYVTIELLHAVEVMHRCKIIHGDIKPDNILFCGL</sequence>
<keyword evidence="2" id="KW-0158">Chromosome</keyword>
<evidence type="ECO:0000256" key="2">
    <source>
        <dbReference type="ARBA" id="ARBA00022454"/>
    </source>
</evidence>
<dbReference type="GO" id="GO:0004672">
    <property type="term" value="F:protein kinase activity"/>
    <property type="evidence" value="ECO:0007669"/>
    <property type="project" value="InterPro"/>
</dbReference>
<dbReference type="GO" id="GO:0032991">
    <property type="term" value="C:protein-containing complex"/>
    <property type="evidence" value="ECO:0007669"/>
    <property type="project" value="UniProtKB-ARBA"/>
</dbReference>
<dbReference type="Gene3D" id="1.10.510.10">
    <property type="entry name" value="Transferase(Phosphotransferase) domain 1"/>
    <property type="match status" value="1"/>
</dbReference>
<dbReference type="OrthoDB" id="248495at2759"/>
<dbReference type="GO" id="GO:0005524">
    <property type="term" value="F:ATP binding"/>
    <property type="evidence" value="ECO:0007669"/>
    <property type="project" value="InterPro"/>
</dbReference>
<dbReference type="Pfam" id="PF00069">
    <property type="entry name" value="Pkinase"/>
    <property type="match status" value="1"/>
</dbReference>
<keyword evidence="3" id="KW-0995">Kinetochore</keyword>
<feature type="domain" description="Protein kinase" evidence="5">
    <location>
        <begin position="138"/>
        <end position="302"/>
    </location>
</feature>
<protein>
    <recommendedName>
        <fullName evidence="5">Protein kinase domain-containing protein</fullName>
    </recommendedName>
</protein>
<evidence type="ECO:0000256" key="1">
    <source>
        <dbReference type="ARBA" id="ARBA00004629"/>
    </source>
</evidence>
<dbReference type="SUPFAM" id="SSF56112">
    <property type="entry name" value="Protein kinase-like (PK-like)"/>
    <property type="match status" value="1"/>
</dbReference>
<dbReference type="PROSITE" id="PS50011">
    <property type="entry name" value="PROTEIN_KINASE_DOM"/>
    <property type="match status" value="1"/>
</dbReference>
<organism evidence="6 7">
    <name type="scientific">Bugula neritina</name>
    <name type="common">Brown bryozoan</name>
    <name type="synonym">Sertularia neritina</name>
    <dbReference type="NCBI Taxonomy" id="10212"/>
    <lineage>
        <taxon>Eukaryota</taxon>
        <taxon>Metazoa</taxon>
        <taxon>Spiralia</taxon>
        <taxon>Lophotrochozoa</taxon>
        <taxon>Bryozoa</taxon>
        <taxon>Gymnolaemata</taxon>
        <taxon>Cheilostomatida</taxon>
        <taxon>Flustrina</taxon>
        <taxon>Buguloidea</taxon>
        <taxon>Bugulidae</taxon>
        <taxon>Bugula</taxon>
    </lineage>
</organism>
<dbReference type="InterPro" id="IPR011009">
    <property type="entry name" value="Kinase-like_dom_sf"/>
</dbReference>
<dbReference type="PROSITE" id="PS00108">
    <property type="entry name" value="PROTEIN_KINASE_ST"/>
    <property type="match status" value="1"/>
</dbReference>
<evidence type="ECO:0000313" key="6">
    <source>
        <dbReference type="EMBL" id="KAF6026754.1"/>
    </source>
</evidence>
<dbReference type="Proteomes" id="UP000593567">
    <property type="component" value="Unassembled WGS sequence"/>
</dbReference>
<reference evidence="6" key="1">
    <citation type="submission" date="2020-06" db="EMBL/GenBank/DDBJ databases">
        <title>Draft genome of Bugula neritina, a colonial animal packing powerful symbionts and potential medicines.</title>
        <authorList>
            <person name="Rayko M."/>
        </authorList>
    </citation>
    <scope>NUCLEOTIDE SEQUENCE [LARGE SCALE GENOMIC DNA]</scope>
    <source>
        <strain evidence="6">Kwan_BN1</strain>
    </source>
</reference>
<accession>A0A7J7JMA8</accession>
<evidence type="ECO:0000256" key="3">
    <source>
        <dbReference type="ARBA" id="ARBA00022838"/>
    </source>
</evidence>
<comment type="subcellular location">
    <subcellularLocation>
        <location evidence="1">Chromosome</location>
        <location evidence="1">Centromere</location>
        <location evidence="1">Kinetochore</location>
    </subcellularLocation>
</comment>
<evidence type="ECO:0000256" key="4">
    <source>
        <dbReference type="ARBA" id="ARBA00023328"/>
    </source>
</evidence>
<dbReference type="InterPro" id="IPR015661">
    <property type="entry name" value="Bub1/Mad3"/>
</dbReference>
<dbReference type="GO" id="GO:0007094">
    <property type="term" value="P:mitotic spindle assembly checkpoint signaling"/>
    <property type="evidence" value="ECO:0007669"/>
    <property type="project" value="InterPro"/>
</dbReference>
<gene>
    <name evidence="6" type="ORF">EB796_014937</name>
</gene>
<evidence type="ECO:0000313" key="7">
    <source>
        <dbReference type="Proteomes" id="UP000593567"/>
    </source>
</evidence>
<name>A0A7J7JMA8_BUGNE</name>
<dbReference type="InterPro" id="IPR000719">
    <property type="entry name" value="Prot_kinase_dom"/>
</dbReference>
<dbReference type="GO" id="GO:0000776">
    <property type="term" value="C:kinetochore"/>
    <property type="evidence" value="ECO:0007669"/>
    <property type="project" value="UniProtKB-KW"/>
</dbReference>
<dbReference type="InterPro" id="IPR008271">
    <property type="entry name" value="Ser/Thr_kinase_AS"/>
</dbReference>
<dbReference type="GO" id="GO:0005634">
    <property type="term" value="C:nucleus"/>
    <property type="evidence" value="ECO:0007669"/>
    <property type="project" value="TreeGrafter"/>
</dbReference>
<dbReference type="AlphaFoldDB" id="A0A7J7JMA8"/>